<evidence type="ECO:0000256" key="4">
    <source>
        <dbReference type="ARBA" id="ARBA00022842"/>
    </source>
</evidence>
<reference evidence="7" key="1">
    <citation type="submission" date="2013-08" db="EMBL/GenBank/DDBJ databases">
        <authorList>
            <person name="Mendez C."/>
            <person name="Richter M."/>
            <person name="Ferrer M."/>
            <person name="Sanchez J."/>
        </authorList>
    </citation>
    <scope>NUCLEOTIDE SEQUENCE</scope>
</reference>
<proteinExistence type="predicted"/>
<keyword evidence="3" id="KW-0479">Metal-binding</keyword>
<dbReference type="InterPro" id="IPR017945">
    <property type="entry name" value="DHBP_synth_RibB-like_a/b_dom"/>
</dbReference>
<feature type="non-terminal residue" evidence="7">
    <location>
        <position position="146"/>
    </location>
</feature>
<dbReference type="PANTHER" id="PTHR21327:SF46">
    <property type="entry name" value="3,4-DIHYDROXY-2-BUTANONE 4-PHOSPHATE SYNTHASE"/>
    <property type="match status" value="1"/>
</dbReference>
<evidence type="ECO:0000313" key="7">
    <source>
        <dbReference type="EMBL" id="EQD73129.1"/>
    </source>
</evidence>
<dbReference type="Gene3D" id="3.90.870.10">
    <property type="entry name" value="DHBP synthase"/>
    <property type="match status" value="1"/>
</dbReference>
<reference evidence="7" key="2">
    <citation type="journal article" date="2014" name="ISME J.">
        <title>Microbial stratification in low pH oxic and suboxic macroscopic growths along an acid mine drainage.</title>
        <authorList>
            <person name="Mendez-Garcia C."/>
            <person name="Mesa V."/>
            <person name="Sprenger R.R."/>
            <person name="Richter M."/>
            <person name="Diez M.S."/>
            <person name="Solano J."/>
            <person name="Bargiela R."/>
            <person name="Golyshina O.V."/>
            <person name="Manteca A."/>
            <person name="Ramos J.L."/>
            <person name="Gallego J.R."/>
            <person name="Llorente I."/>
            <person name="Martins Dos Santos V.A."/>
            <person name="Jensen O.N."/>
            <person name="Pelaez A.I."/>
            <person name="Sanchez J."/>
            <person name="Ferrer M."/>
        </authorList>
    </citation>
    <scope>NUCLEOTIDE SEQUENCE</scope>
</reference>
<dbReference type="AlphaFoldDB" id="T1CVI5"/>
<organism evidence="7">
    <name type="scientific">mine drainage metagenome</name>
    <dbReference type="NCBI Taxonomy" id="410659"/>
    <lineage>
        <taxon>unclassified sequences</taxon>
        <taxon>metagenomes</taxon>
        <taxon>ecological metagenomes</taxon>
    </lineage>
</organism>
<keyword evidence="2" id="KW-0686">Riboflavin biosynthesis</keyword>
<keyword evidence="6" id="KW-0456">Lyase</keyword>
<evidence type="ECO:0000256" key="1">
    <source>
        <dbReference type="ARBA" id="ARBA00005104"/>
    </source>
</evidence>
<keyword evidence="4" id="KW-0460">Magnesium</keyword>
<dbReference type="GO" id="GO:0009231">
    <property type="term" value="P:riboflavin biosynthetic process"/>
    <property type="evidence" value="ECO:0007669"/>
    <property type="project" value="UniProtKB-UniPathway"/>
</dbReference>
<evidence type="ECO:0000256" key="3">
    <source>
        <dbReference type="ARBA" id="ARBA00022723"/>
    </source>
</evidence>
<evidence type="ECO:0000256" key="5">
    <source>
        <dbReference type="ARBA" id="ARBA00023211"/>
    </source>
</evidence>
<evidence type="ECO:0000256" key="6">
    <source>
        <dbReference type="ARBA" id="ARBA00023239"/>
    </source>
</evidence>
<keyword evidence="5" id="KW-0464">Manganese</keyword>
<evidence type="ECO:0000256" key="2">
    <source>
        <dbReference type="ARBA" id="ARBA00022619"/>
    </source>
</evidence>
<protein>
    <submittedName>
        <fullName evidence="7">3,4-dihydroxy-2-butanone 4-phosphate synthase mutant</fullName>
    </submittedName>
</protein>
<name>T1CVI5_9ZZZZ</name>
<comment type="caution">
    <text evidence="7">The sequence shown here is derived from an EMBL/GenBank/DDBJ whole genome shotgun (WGS) entry which is preliminary data.</text>
</comment>
<sequence>MVSRSVARAIEALADGRPLLIFDAEDREGEVDLVYLSERMTPARVRELRREAGGVICASIPGELARRAGLPFYTELLAEAAGRYPIAGAVVERPRYDARSAFGLTVNHRETFTGIPDRDRARTLSALGQWANRAVRENDRDCAEAF</sequence>
<dbReference type="PANTHER" id="PTHR21327">
    <property type="entry name" value="GTP CYCLOHYDROLASE II-RELATED"/>
    <property type="match status" value="1"/>
</dbReference>
<dbReference type="GO" id="GO:0008686">
    <property type="term" value="F:3,4-dihydroxy-2-butanone-4-phosphate synthase activity"/>
    <property type="evidence" value="ECO:0007669"/>
    <property type="project" value="InterPro"/>
</dbReference>
<accession>T1CVI5</accession>
<dbReference type="GO" id="GO:0005829">
    <property type="term" value="C:cytosol"/>
    <property type="evidence" value="ECO:0007669"/>
    <property type="project" value="TreeGrafter"/>
</dbReference>
<gene>
    <name evidence="7" type="ORF">B1B_03377</name>
</gene>
<dbReference type="SUPFAM" id="SSF55821">
    <property type="entry name" value="YrdC/RibB"/>
    <property type="match status" value="1"/>
</dbReference>
<dbReference type="UniPathway" id="UPA00275"/>
<dbReference type="Pfam" id="PF00926">
    <property type="entry name" value="DHBP_synthase"/>
    <property type="match status" value="1"/>
</dbReference>
<dbReference type="InterPro" id="IPR000422">
    <property type="entry name" value="DHBP_synthase_RibB"/>
</dbReference>
<comment type="pathway">
    <text evidence="1">Cofactor biosynthesis; riboflavin biosynthesis.</text>
</comment>
<dbReference type="GO" id="GO:0046872">
    <property type="term" value="F:metal ion binding"/>
    <property type="evidence" value="ECO:0007669"/>
    <property type="project" value="UniProtKB-KW"/>
</dbReference>
<dbReference type="EMBL" id="AUZY01002076">
    <property type="protein sequence ID" value="EQD73129.1"/>
    <property type="molecule type" value="Genomic_DNA"/>
</dbReference>